<dbReference type="Pfam" id="PF05920">
    <property type="entry name" value="Homeobox_KN"/>
    <property type="match status" value="1"/>
</dbReference>
<evidence type="ECO:0000313" key="8">
    <source>
        <dbReference type="Proteomes" id="UP001362999"/>
    </source>
</evidence>
<organism evidence="7 8">
    <name type="scientific">Favolaschia claudopus</name>
    <dbReference type="NCBI Taxonomy" id="2862362"/>
    <lineage>
        <taxon>Eukaryota</taxon>
        <taxon>Fungi</taxon>
        <taxon>Dikarya</taxon>
        <taxon>Basidiomycota</taxon>
        <taxon>Agaricomycotina</taxon>
        <taxon>Agaricomycetes</taxon>
        <taxon>Agaricomycetidae</taxon>
        <taxon>Agaricales</taxon>
        <taxon>Marasmiineae</taxon>
        <taxon>Mycenaceae</taxon>
        <taxon>Favolaschia</taxon>
    </lineage>
</organism>
<dbReference type="GO" id="GO:0006355">
    <property type="term" value="P:regulation of DNA-templated transcription"/>
    <property type="evidence" value="ECO:0007669"/>
    <property type="project" value="InterPro"/>
</dbReference>
<protein>
    <recommendedName>
        <fullName evidence="6">Homeobox domain-containing protein</fullName>
    </recommendedName>
</protein>
<keyword evidence="4 5" id="KW-0539">Nucleus</keyword>
<evidence type="ECO:0000256" key="3">
    <source>
        <dbReference type="ARBA" id="ARBA00023155"/>
    </source>
</evidence>
<evidence type="ECO:0000256" key="4">
    <source>
        <dbReference type="ARBA" id="ARBA00023242"/>
    </source>
</evidence>
<name>A0AAW0AV59_9AGAR</name>
<dbReference type="EMBL" id="JAWWNJ010000052">
    <property type="protein sequence ID" value="KAK7016013.1"/>
    <property type="molecule type" value="Genomic_DNA"/>
</dbReference>
<feature type="non-terminal residue" evidence="7">
    <location>
        <position position="1"/>
    </location>
</feature>
<reference evidence="7 8" key="1">
    <citation type="journal article" date="2024" name="J Genomics">
        <title>Draft genome sequencing and assembly of Favolaschia claudopus CIRM-BRFM 2984 isolated from oak limbs.</title>
        <authorList>
            <person name="Navarro D."/>
            <person name="Drula E."/>
            <person name="Chaduli D."/>
            <person name="Cazenave R."/>
            <person name="Ahrendt S."/>
            <person name="Wang J."/>
            <person name="Lipzen A."/>
            <person name="Daum C."/>
            <person name="Barry K."/>
            <person name="Grigoriev I.V."/>
            <person name="Favel A."/>
            <person name="Rosso M.N."/>
            <person name="Martin F."/>
        </authorList>
    </citation>
    <scope>NUCLEOTIDE SEQUENCE [LARGE SCALE GENOMIC DNA]</scope>
    <source>
        <strain evidence="7 8">CIRM-BRFM 2984</strain>
    </source>
</reference>
<dbReference type="Gene3D" id="1.10.10.60">
    <property type="entry name" value="Homeodomain-like"/>
    <property type="match status" value="1"/>
</dbReference>
<dbReference type="InterPro" id="IPR001356">
    <property type="entry name" value="HD"/>
</dbReference>
<keyword evidence="8" id="KW-1185">Reference proteome</keyword>
<feature type="non-terminal residue" evidence="7">
    <location>
        <position position="51"/>
    </location>
</feature>
<keyword evidence="2 5" id="KW-0238">DNA-binding</keyword>
<keyword evidence="3 5" id="KW-0371">Homeobox</keyword>
<accession>A0AAW0AV59</accession>
<dbReference type="Proteomes" id="UP001362999">
    <property type="component" value="Unassembled WGS sequence"/>
</dbReference>
<evidence type="ECO:0000256" key="2">
    <source>
        <dbReference type="ARBA" id="ARBA00023125"/>
    </source>
</evidence>
<dbReference type="PROSITE" id="PS50071">
    <property type="entry name" value="HOMEOBOX_2"/>
    <property type="match status" value="1"/>
</dbReference>
<feature type="domain" description="Homeobox" evidence="6">
    <location>
        <begin position="1"/>
        <end position="51"/>
    </location>
</feature>
<proteinExistence type="inferred from homology"/>
<evidence type="ECO:0000256" key="5">
    <source>
        <dbReference type="PROSITE-ProRule" id="PRU00108"/>
    </source>
</evidence>
<dbReference type="AlphaFoldDB" id="A0AAW0AV59"/>
<evidence type="ECO:0000259" key="6">
    <source>
        <dbReference type="PROSITE" id="PS50071"/>
    </source>
</evidence>
<comment type="similarity">
    <text evidence="1">Belongs to the TALE/M-ATYP homeobox family.</text>
</comment>
<sequence length="51" mass="6127">RQRLNEISVKHLKQWILEHADHPFPTKAEKMELCHMTGLNMTQVENWMINV</sequence>
<dbReference type="GO" id="GO:0005634">
    <property type="term" value="C:nucleus"/>
    <property type="evidence" value="ECO:0007669"/>
    <property type="project" value="UniProtKB-SubCell"/>
</dbReference>
<comment type="caution">
    <text evidence="7">The sequence shown here is derived from an EMBL/GenBank/DDBJ whole genome shotgun (WGS) entry which is preliminary data.</text>
</comment>
<dbReference type="InterPro" id="IPR050224">
    <property type="entry name" value="TALE_homeobox"/>
</dbReference>
<evidence type="ECO:0000313" key="7">
    <source>
        <dbReference type="EMBL" id="KAK7016013.1"/>
    </source>
</evidence>
<dbReference type="CDD" id="cd00086">
    <property type="entry name" value="homeodomain"/>
    <property type="match status" value="1"/>
</dbReference>
<dbReference type="InterPro" id="IPR008422">
    <property type="entry name" value="KN_HD"/>
</dbReference>
<dbReference type="GO" id="GO:0003677">
    <property type="term" value="F:DNA binding"/>
    <property type="evidence" value="ECO:0007669"/>
    <property type="project" value="UniProtKB-UniRule"/>
</dbReference>
<evidence type="ECO:0000256" key="1">
    <source>
        <dbReference type="ARBA" id="ARBA00005800"/>
    </source>
</evidence>
<dbReference type="PANTHER" id="PTHR11850">
    <property type="entry name" value="HOMEOBOX PROTEIN TRANSCRIPTION FACTORS"/>
    <property type="match status" value="1"/>
</dbReference>
<gene>
    <name evidence="7" type="ORF">R3P38DRAFT_2445577</name>
</gene>
<comment type="subcellular location">
    <subcellularLocation>
        <location evidence="5">Nucleus</location>
    </subcellularLocation>
</comment>
<dbReference type="SUPFAM" id="SSF46689">
    <property type="entry name" value="Homeodomain-like"/>
    <property type="match status" value="1"/>
</dbReference>
<dbReference type="InterPro" id="IPR009057">
    <property type="entry name" value="Homeodomain-like_sf"/>
</dbReference>